<organism evidence="4 5">
    <name type="scientific">Gasterosteus aculeatus aculeatus</name>
    <name type="common">three-spined stickleback</name>
    <dbReference type="NCBI Taxonomy" id="481459"/>
    <lineage>
        <taxon>Eukaryota</taxon>
        <taxon>Metazoa</taxon>
        <taxon>Chordata</taxon>
        <taxon>Craniata</taxon>
        <taxon>Vertebrata</taxon>
        <taxon>Euteleostomi</taxon>
        <taxon>Actinopterygii</taxon>
        <taxon>Neopterygii</taxon>
        <taxon>Teleostei</taxon>
        <taxon>Neoteleostei</taxon>
        <taxon>Acanthomorphata</taxon>
        <taxon>Eupercaria</taxon>
        <taxon>Perciformes</taxon>
        <taxon>Cottioidei</taxon>
        <taxon>Gasterosteales</taxon>
        <taxon>Gasterosteidae</taxon>
        <taxon>Gasterosteus</taxon>
    </lineage>
</organism>
<keyword evidence="2" id="KW-0472">Membrane</keyword>
<evidence type="ECO:0000313" key="5">
    <source>
        <dbReference type="Proteomes" id="UP000007635"/>
    </source>
</evidence>
<feature type="signal peptide" evidence="3">
    <location>
        <begin position="1"/>
        <end position="23"/>
    </location>
</feature>
<feature type="transmembrane region" description="Helical" evidence="2">
    <location>
        <begin position="176"/>
        <end position="199"/>
    </location>
</feature>
<dbReference type="PANTHER" id="PTHR17384:SF7">
    <property type="entry name" value="P-SELECTIN GLYCOPROTEIN LIGAND 1"/>
    <property type="match status" value="1"/>
</dbReference>
<dbReference type="PANTHER" id="PTHR17384">
    <property type="entry name" value="P-SELECTIN GLYCOPROTEIN LIGAND-1"/>
    <property type="match status" value="1"/>
</dbReference>
<reference evidence="4" key="3">
    <citation type="submission" date="2025-09" db="UniProtKB">
        <authorList>
            <consortium name="Ensembl"/>
        </authorList>
    </citation>
    <scope>IDENTIFICATION</scope>
</reference>
<feature type="compositionally biased region" description="Low complexity" evidence="1">
    <location>
        <begin position="113"/>
        <end position="129"/>
    </location>
</feature>
<evidence type="ECO:0000313" key="4">
    <source>
        <dbReference type="Ensembl" id="ENSGACP00000038038.1"/>
    </source>
</evidence>
<keyword evidence="2" id="KW-1133">Transmembrane helix</keyword>
<dbReference type="GeneTree" id="ENSGT00940000170719"/>
<reference evidence="4 5" key="1">
    <citation type="journal article" date="2021" name="G3 (Bethesda)">
        <title>Improved contiguity of the threespine stickleback genome using long-read sequencing.</title>
        <authorList>
            <person name="Nath S."/>
            <person name="Shaw D.E."/>
            <person name="White M.A."/>
        </authorList>
    </citation>
    <scope>NUCLEOTIDE SEQUENCE [LARGE SCALE GENOMIC DNA]</scope>
    <source>
        <strain evidence="4 5">Lake Benthic</strain>
    </source>
</reference>
<dbReference type="InterPro" id="IPR026195">
    <property type="entry name" value="PSGL-1"/>
</dbReference>
<feature type="region of interest" description="Disordered" evidence="1">
    <location>
        <begin position="113"/>
        <end position="164"/>
    </location>
</feature>
<protein>
    <recommendedName>
        <fullName evidence="6">P-selectin glycoprotein ligand 1</fullName>
    </recommendedName>
</protein>
<evidence type="ECO:0000256" key="1">
    <source>
        <dbReference type="SAM" id="MobiDB-lite"/>
    </source>
</evidence>
<keyword evidence="3" id="KW-0732">Signal</keyword>
<dbReference type="AlphaFoldDB" id="A0AAQ4PJC5"/>
<evidence type="ECO:0008006" key="6">
    <source>
        <dbReference type="Google" id="ProtNLM"/>
    </source>
</evidence>
<evidence type="ECO:0000256" key="3">
    <source>
        <dbReference type="SAM" id="SignalP"/>
    </source>
</evidence>
<accession>A0AAQ4PJC5</accession>
<dbReference type="Proteomes" id="UP000007635">
    <property type="component" value="Chromosome XIV"/>
</dbReference>
<evidence type="ECO:0000256" key="2">
    <source>
        <dbReference type="SAM" id="Phobius"/>
    </source>
</evidence>
<dbReference type="Ensembl" id="ENSGACT00000034291.1">
    <property type="protein sequence ID" value="ENSGACP00000038038.1"/>
    <property type="gene ID" value="ENSGACG00000032535.1"/>
</dbReference>
<dbReference type="GO" id="GO:0005886">
    <property type="term" value="C:plasma membrane"/>
    <property type="evidence" value="ECO:0007669"/>
    <property type="project" value="TreeGrafter"/>
</dbReference>
<feature type="chain" id="PRO_5042814656" description="P-selectin glycoprotein ligand 1" evidence="3">
    <location>
        <begin position="24"/>
        <end position="272"/>
    </location>
</feature>
<dbReference type="GO" id="GO:0050901">
    <property type="term" value="P:leukocyte tethering or rolling"/>
    <property type="evidence" value="ECO:0007669"/>
    <property type="project" value="TreeGrafter"/>
</dbReference>
<name>A0AAQ4PJC5_GASAC</name>
<reference evidence="4" key="2">
    <citation type="submission" date="2025-08" db="UniProtKB">
        <authorList>
            <consortium name="Ensembl"/>
        </authorList>
    </citation>
    <scope>IDENTIFICATION</scope>
</reference>
<proteinExistence type="predicted"/>
<sequence>MMPLSMKTYLALLWGMSVSNVMASDMSVNSTAESHTPADTSVEPEPVIATSAGAAHRSLHDKVLATAKPTEGPMHQQPPVASTVPTAPASASVAEVAIGHALTTTNVSTANVPTTGNVSTTNTSTTPTGILFPRVPKRMSVPTTKSTPPATLAPGEKSPQTTKVPPCSTQRVIKHFLVAIAFLALLATVFIFSTIVLCTKLSARKYNIRKPEPATEMMCISALLPERSITYSRQRNPVTNGVLVIHGDADSDEDGGDNLTLSSFLPENDRYV</sequence>
<keyword evidence="5" id="KW-1185">Reference proteome</keyword>
<keyword evidence="2" id="KW-0812">Transmembrane</keyword>